<dbReference type="InterPro" id="IPR006600">
    <property type="entry name" value="HTH_CenpB_DNA-bd_dom"/>
</dbReference>
<gene>
    <name evidence="3" type="ORF">WOLCODRAFT_144190</name>
</gene>
<dbReference type="EMBL" id="KB468135">
    <property type="protein sequence ID" value="PCH42746.1"/>
    <property type="molecule type" value="Genomic_DNA"/>
</dbReference>
<keyword evidence="1" id="KW-0238">DNA-binding</keyword>
<dbReference type="Pfam" id="PF03221">
    <property type="entry name" value="HTH_Tnp_Tc5"/>
    <property type="match status" value="1"/>
</dbReference>
<organism evidence="3 4">
    <name type="scientific">Wolfiporia cocos (strain MD-104)</name>
    <name type="common">Brown rot fungus</name>
    <dbReference type="NCBI Taxonomy" id="742152"/>
    <lineage>
        <taxon>Eukaryota</taxon>
        <taxon>Fungi</taxon>
        <taxon>Dikarya</taxon>
        <taxon>Basidiomycota</taxon>
        <taxon>Agaricomycotina</taxon>
        <taxon>Agaricomycetes</taxon>
        <taxon>Polyporales</taxon>
        <taxon>Phaeolaceae</taxon>
        <taxon>Wolfiporia</taxon>
    </lineage>
</organism>
<evidence type="ECO:0000256" key="1">
    <source>
        <dbReference type="ARBA" id="ARBA00023125"/>
    </source>
</evidence>
<evidence type="ECO:0000313" key="3">
    <source>
        <dbReference type="EMBL" id="PCH42746.1"/>
    </source>
</evidence>
<dbReference type="GO" id="GO:0003677">
    <property type="term" value="F:DNA binding"/>
    <property type="evidence" value="ECO:0007669"/>
    <property type="project" value="UniProtKB-KW"/>
</dbReference>
<dbReference type="STRING" id="742152.A0A2H3JKL8"/>
<dbReference type="OrthoDB" id="9909311at2759"/>
<dbReference type="Gene3D" id="1.10.10.60">
    <property type="entry name" value="Homeodomain-like"/>
    <property type="match status" value="1"/>
</dbReference>
<dbReference type="InterPro" id="IPR009057">
    <property type="entry name" value="Homeodomain-like_sf"/>
</dbReference>
<evidence type="ECO:0000259" key="2">
    <source>
        <dbReference type="Pfam" id="PF03221"/>
    </source>
</evidence>
<dbReference type="SUPFAM" id="SSF46689">
    <property type="entry name" value="Homeodomain-like"/>
    <property type="match status" value="1"/>
</dbReference>
<protein>
    <recommendedName>
        <fullName evidence="2">HTH CENPB-type domain-containing protein</fullName>
    </recommendedName>
</protein>
<sequence>MHMDVTDLEEVTVQSVWSSITDHAISIAAGSIRLSYERHPSSLLRRTLRRPMSSSPGPIISIGVQAAQQSNIQQQHQQTTTDNAPADVACIEAHGTLQTGETRRRPLQKLKRNNLHTIAKKAICEAYAANPELKHREIAAQWGVGRSTVTKILADKERWLRSRQHPNLKVYRNTEVKLFYLEQEVRRAIHKLHGQDPITNAKLKHLAIHYSSRHEHNLEPRSKASGTWVRKFKMRQGIKGTYYWGHGPRTAKKVQEAFGIFYGLFRLPDLRADLEANMRDIPDNFDKDTWSKIQSGTRKHINELLSADRMLHGVVRYLLNRPVGIDSLLTPWELEDLASIPAALFTYRREFWEFLELV</sequence>
<accession>A0A2H3JKL8</accession>
<dbReference type="AlphaFoldDB" id="A0A2H3JKL8"/>
<proteinExistence type="predicted"/>
<dbReference type="Proteomes" id="UP000218811">
    <property type="component" value="Unassembled WGS sequence"/>
</dbReference>
<keyword evidence="4" id="KW-1185">Reference proteome</keyword>
<feature type="domain" description="HTH CENPB-type" evidence="2">
    <location>
        <begin position="183"/>
        <end position="240"/>
    </location>
</feature>
<reference evidence="3 4" key="1">
    <citation type="journal article" date="2012" name="Science">
        <title>The Paleozoic origin of enzymatic lignin decomposition reconstructed from 31 fungal genomes.</title>
        <authorList>
            <person name="Floudas D."/>
            <person name="Binder M."/>
            <person name="Riley R."/>
            <person name="Barry K."/>
            <person name="Blanchette R.A."/>
            <person name="Henrissat B."/>
            <person name="Martinez A.T."/>
            <person name="Otillar R."/>
            <person name="Spatafora J.W."/>
            <person name="Yadav J.S."/>
            <person name="Aerts A."/>
            <person name="Benoit I."/>
            <person name="Boyd A."/>
            <person name="Carlson A."/>
            <person name="Copeland A."/>
            <person name="Coutinho P.M."/>
            <person name="de Vries R.P."/>
            <person name="Ferreira P."/>
            <person name="Findley K."/>
            <person name="Foster B."/>
            <person name="Gaskell J."/>
            <person name="Glotzer D."/>
            <person name="Gorecki P."/>
            <person name="Heitman J."/>
            <person name="Hesse C."/>
            <person name="Hori C."/>
            <person name="Igarashi K."/>
            <person name="Jurgens J.A."/>
            <person name="Kallen N."/>
            <person name="Kersten P."/>
            <person name="Kohler A."/>
            <person name="Kuees U."/>
            <person name="Kumar T.K.A."/>
            <person name="Kuo A."/>
            <person name="LaButti K."/>
            <person name="Larrondo L.F."/>
            <person name="Lindquist E."/>
            <person name="Ling A."/>
            <person name="Lombard V."/>
            <person name="Lucas S."/>
            <person name="Lundell T."/>
            <person name="Martin R."/>
            <person name="McLaughlin D.J."/>
            <person name="Morgenstern I."/>
            <person name="Morin E."/>
            <person name="Murat C."/>
            <person name="Nagy L.G."/>
            <person name="Nolan M."/>
            <person name="Ohm R.A."/>
            <person name="Patyshakuliyeva A."/>
            <person name="Rokas A."/>
            <person name="Ruiz-Duenas F.J."/>
            <person name="Sabat G."/>
            <person name="Salamov A."/>
            <person name="Samejima M."/>
            <person name="Schmutz J."/>
            <person name="Slot J.C."/>
            <person name="St John F."/>
            <person name="Stenlid J."/>
            <person name="Sun H."/>
            <person name="Sun S."/>
            <person name="Syed K."/>
            <person name="Tsang A."/>
            <person name="Wiebenga A."/>
            <person name="Young D."/>
            <person name="Pisabarro A."/>
            <person name="Eastwood D.C."/>
            <person name="Martin F."/>
            <person name="Cullen D."/>
            <person name="Grigoriev I.V."/>
            <person name="Hibbett D.S."/>
        </authorList>
    </citation>
    <scope>NUCLEOTIDE SEQUENCE [LARGE SCALE GENOMIC DNA]</scope>
    <source>
        <strain evidence="3 4">MD-104</strain>
    </source>
</reference>
<name>A0A2H3JKL8_WOLCO</name>
<evidence type="ECO:0000313" key="4">
    <source>
        <dbReference type="Proteomes" id="UP000218811"/>
    </source>
</evidence>